<evidence type="ECO:0000313" key="3">
    <source>
        <dbReference type="Proteomes" id="UP001359559"/>
    </source>
</evidence>
<protein>
    <recommendedName>
        <fullName evidence="1">Replication protein A 70 kDa DNA-binding subunit B/D first OB fold domain-containing protein</fullName>
    </recommendedName>
</protein>
<evidence type="ECO:0000313" key="2">
    <source>
        <dbReference type="EMBL" id="KAK7303560.1"/>
    </source>
</evidence>
<evidence type="ECO:0000259" key="1">
    <source>
        <dbReference type="Pfam" id="PF02721"/>
    </source>
</evidence>
<sequence>MRDSNYKLVANLDDCTDKCKIMVRIIRLWNHVHAGSKDISSIKMILMDEKGSKIHASIFKRDLISRHKGILIDGRCYTIYRFTMLKINGEYKTIKHDHRIMFNYGTKVKVYNVMLPINSFDFVPFNDVLCKTKPQSQLVDIIGVMSECGQLQDFQYAGSEGKKISFDIVSQNDENDDQCTTPATSSAKKHIIDYVDSSPGSALSDVELIMMSSTKLKKPKMEK</sequence>
<organism evidence="2 3">
    <name type="scientific">Clitoria ternatea</name>
    <name type="common">Butterfly pea</name>
    <dbReference type="NCBI Taxonomy" id="43366"/>
    <lineage>
        <taxon>Eukaryota</taxon>
        <taxon>Viridiplantae</taxon>
        <taxon>Streptophyta</taxon>
        <taxon>Embryophyta</taxon>
        <taxon>Tracheophyta</taxon>
        <taxon>Spermatophyta</taxon>
        <taxon>Magnoliopsida</taxon>
        <taxon>eudicotyledons</taxon>
        <taxon>Gunneridae</taxon>
        <taxon>Pentapetalae</taxon>
        <taxon>rosids</taxon>
        <taxon>fabids</taxon>
        <taxon>Fabales</taxon>
        <taxon>Fabaceae</taxon>
        <taxon>Papilionoideae</taxon>
        <taxon>50 kb inversion clade</taxon>
        <taxon>NPAAA clade</taxon>
        <taxon>indigoferoid/millettioid clade</taxon>
        <taxon>Phaseoleae</taxon>
        <taxon>Clitoria</taxon>
    </lineage>
</organism>
<dbReference type="EMBL" id="JAYKXN010000003">
    <property type="protein sequence ID" value="KAK7303560.1"/>
    <property type="molecule type" value="Genomic_DNA"/>
</dbReference>
<name>A0AAN9PL45_CLITE</name>
<accession>A0AAN9PL45</accession>
<dbReference type="InterPro" id="IPR012340">
    <property type="entry name" value="NA-bd_OB-fold"/>
</dbReference>
<dbReference type="InterPro" id="IPR003871">
    <property type="entry name" value="RFA1B/D_OB_1st"/>
</dbReference>
<gene>
    <name evidence="2" type="ORF">RJT34_14468</name>
</gene>
<dbReference type="CDD" id="cd04480">
    <property type="entry name" value="RPA1_DBD_A_like"/>
    <property type="match status" value="1"/>
</dbReference>
<dbReference type="AlphaFoldDB" id="A0AAN9PL45"/>
<dbReference type="Pfam" id="PF02721">
    <property type="entry name" value="DUF223"/>
    <property type="match status" value="1"/>
</dbReference>
<feature type="domain" description="Replication protein A 70 kDa DNA-binding subunit B/D first OB fold" evidence="1">
    <location>
        <begin position="6"/>
        <end position="109"/>
    </location>
</feature>
<dbReference type="PANTHER" id="PTHR47165">
    <property type="entry name" value="OS03G0429900 PROTEIN"/>
    <property type="match status" value="1"/>
</dbReference>
<dbReference type="Gene3D" id="2.40.50.140">
    <property type="entry name" value="Nucleic acid-binding proteins"/>
    <property type="match status" value="2"/>
</dbReference>
<dbReference type="Proteomes" id="UP001359559">
    <property type="component" value="Unassembled WGS sequence"/>
</dbReference>
<comment type="caution">
    <text evidence="2">The sequence shown here is derived from an EMBL/GenBank/DDBJ whole genome shotgun (WGS) entry which is preliminary data.</text>
</comment>
<proteinExistence type="predicted"/>
<keyword evidence="3" id="KW-1185">Reference proteome</keyword>
<dbReference type="SUPFAM" id="SSF50249">
    <property type="entry name" value="Nucleic acid-binding proteins"/>
    <property type="match status" value="1"/>
</dbReference>
<dbReference type="PANTHER" id="PTHR47165:SF4">
    <property type="entry name" value="OS03G0429900 PROTEIN"/>
    <property type="match status" value="1"/>
</dbReference>
<reference evidence="2 3" key="1">
    <citation type="submission" date="2024-01" db="EMBL/GenBank/DDBJ databases">
        <title>The genomes of 5 underutilized Papilionoideae crops provide insights into root nodulation and disease resistance.</title>
        <authorList>
            <person name="Yuan L."/>
        </authorList>
    </citation>
    <scope>NUCLEOTIDE SEQUENCE [LARGE SCALE GENOMIC DNA]</scope>
    <source>
        <strain evidence="2">LY-2023</strain>
        <tissue evidence="2">Leaf</tissue>
    </source>
</reference>